<evidence type="ECO:0000313" key="6">
    <source>
        <dbReference type="Proteomes" id="UP000008922"/>
    </source>
</evidence>
<evidence type="ECO:0000259" key="4">
    <source>
        <dbReference type="Pfam" id="PF08386"/>
    </source>
</evidence>
<evidence type="ECO:0000259" key="3">
    <source>
        <dbReference type="Pfam" id="PF02517"/>
    </source>
</evidence>
<feature type="domain" description="AB hydrolase-1" evidence="2">
    <location>
        <begin position="377"/>
        <end position="525"/>
    </location>
</feature>
<feature type="transmembrane region" description="Helical" evidence="1">
    <location>
        <begin position="292"/>
        <end position="312"/>
    </location>
</feature>
<keyword evidence="1" id="KW-0812">Transmembrane</keyword>
<organism evidence="5 6">
    <name type="scientific">Anaerolinea thermophila (strain DSM 14523 / JCM 11388 / NBRC 100420 / UNI-1)</name>
    <dbReference type="NCBI Taxonomy" id="926569"/>
    <lineage>
        <taxon>Bacteria</taxon>
        <taxon>Bacillati</taxon>
        <taxon>Chloroflexota</taxon>
        <taxon>Anaerolineae</taxon>
        <taxon>Anaerolineales</taxon>
        <taxon>Anaerolineaceae</taxon>
        <taxon>Anaerolinea</taxon>
    </lineage>
</organism>
<dbReference type="eggNOG" id="COG1073">
    <property type="taxonomic scope" value="Bacteria"/>
</dbReference>
<dbReference type="PANTHER" id="PTHR43798:SF27">
    <property type="entry name" value="HYDROLASE ALPHA_BETA HYDROLASE FOLD FAMILY"/>
    <property type="match status" value="1"/>
</dbReference>
<dbReference type="AlphaFoldDB" id="E8MZQ1"/>
<dbReference type="eggNOG" id="COG0596">
    <property type="taxonomic scope" value="Bacteria"/>
</dbReference>
<dbReference type="STRING" id="926569.ANT_25730"/>
<dbReference type="Pfam" id="PF00561">
    <property type="entry name" value="Abhydrolase_1"/>
    <property type="match status" value="1"/>
</dbReference>
<keyword evidence="6" id="KW-1185">Reference proteome</keyword>
<dbReference type="EMBL" id="AP012029">
    <property type="protein sequence ID" value="BAJ64599.1"/>
    <property type="molecule type" value="Genomic_DNA"/>
</dbReference>
<keyword evidence="1" id="KW-0472">Membrane</keyword>
<keyword evidence="5" id="KW-0378">Hydrolase</keyword>
<reference evidence="5 6" key="1">
    <citation type="submission" date="2010-12" db="EMBL/GenBank/DDBJ databases">
        <title>Whole genome sequence of Anaerolinea thermophila UNI-1.</title>
        <authorList>
            <person name="Narita-Yamada S."/>
            <person name="Kishi E."/>
            <person name="Watanabe Y."/>
            <person name="Takasaki K."/>
            <person name="Ankai A."/>
            <person name="Oguchi A."/>
            <person name="Fukui S."/>
            <person name="Takahashi M."/>
            <person name="Yashiro I."/>
            <person name="Hosoyama A."/>
            <person name="Sekiguchi Y."/>
            <person name="Hanada S."/>
            <person name="Fujita N."/>
        </authorList>
    </citation>
    <scope>NUCLEOTIDE SEQUENCE [LARGE SCALE GENOMIC DNA]</scope>
    <source>
        <strain evidence="6">DSM 14523 / JCM 11388 / NBRC 100420 / UNI-1</strain>
    </source>
</reference>
<gene>
    <name evidence="5" type="ordered locus">ANT_25730</name>
</gene>
<evidence type="ECO:0000256" key="1">
    <source>
        <dbReference type="SAM" id="Phobius"/>
    </source>
</evidence>
<dbReference type="GO" id="GO:0016020">
    <property type="term" value="C:membrane"/>
    <property type="evidence" value="ECO:0007669"/>
    <property type="project" value="TreeGrafter"/>
</dbReference>
<dbReference type="Gene3D" id="3.40.50.1820">
    <property type="entry name" value="alpha/beta hydrolase"/>
    <property type="match status" value="1"/>
</dbReference>
<feature type="transmembrane region" description="Helical" evidence="1">
    <location>
        <begin position="140"/>
        <end position="159"/>
    </location>
</feature>
<dbReference type="InParanoid" id="E8MZQ1"/>
<protein>
    <submittedName>
        <fullName evidence="5">Hydrolase</fullName>
    </submittedName>
</protein>
<evidence type="ECO:0000313" key="5">
    <source>
        <dbReference type="EMBL" id="BAJ64599.1"/>
    </source>
</evidence>
<evidence type="ECO:0000259" key="2">
    <source>
        <dbReference type="Pfam" id="PF00561"/>
    </source>
</evidence>
<dbReference type="Pfam" id="PF02517">
    <property type="entry name" value="Rce1-like"/>
    <property type="match status" value="1"/>
</dbReference>
<proteinExistence type="predicted"/>
<sequence length="786" mass="87729">MMNTLLNQPFFTEARKGRDRWTFYLITLGLAFIFMVVLTLMVFIPFVLVNPSNAVTVMDLPAPALLTVTMLPFSGVILAIWLALRFLHRRPFQSLIAPAGRFRWRLFFTSALFWLVLSALMDGVLSLLQPGNYRWTFDPAAFFSFLPFALVLTPIQIAAEELLFRGYLMQGIGARARSIWLPLLLPAVFFTVLHLSNPEVAEYGADWTVPMYLLMGLLLGWVTLRSGGLELALGWHLANNWYAGIFVTFPASAITTPALFTIQHYEPLWGLIGLIAVSAVYLLLLEVVNRKVLGTILFAGMIFLAGCSPAPLQAPLVSTPAVPLEDCTLRSELVPLMQQAKCADLTVPEDPSNPAGRQIHLHVGVVKAKSANPEPDPIFLLAGGPGQASTMAFPAMILQMERLNLKRDLVMVDQRGTGASSPLSCPSEEKLPDLWNRGEVMDLDQAQKDMETYLKECMEQWDADLRFYNTTVSAGDLELVRQKLGYDKINLLGVSYGTRLAQEYARLYPQHVRTMILDGVVPPDWVLGASVRRDAQRALERIFARCAEEPSCHQAFPDLQGDFQKVLEALEREPVELTIPHPATGEDQTVILNRVTASSLIRLISYQSQFSLLIPWMIHSAAQGDYRPMATQAVYLLGLEQGIEEGLFYSVICQEDVPFLPLEGEQGEYYFQDLLPLWRTACQILRLPPNEAFRQDYPTLEIPVLFISGEVDPVTPPQNGGQAARFFPNSLHVVFPKEGHGNFTSACGLNLTRQVIEKGSIEAVDITCIERHSVMPFFLSQSRSEP</sequence>
<dbReference type="Pfam" id="PF08386">
    <property type="entry name" value="Abhydrolase_4"/>
    <property type="match status" value="1"/>
</dbReference>
<name>E8MZQ1_ANATU</name>
<dbReference type="KEGG" id="atm:ANT_25730"/>
<dbReference type="PANTHER" id="PTHR43798">
    <property type="entry name" value="MONOACYLGLYCEROL LIPASE"/>
    <property type="match status" value="1"/>
</dbReference>
<keyword evidence="1" id="KW-1133">Transmembrane helix</keyword>
<dbReference type="InterPro" id="IPR000073">
    <property type="entry name" value="AB_hydrolase_1"/>
</dbReference>
<feature type="transmembrane region" description="Helical" evidence="1">
    <location>
        <begin position="64"/>
        <end position="84"/>
    </location>
</feature>
<dbReference type="InterPro" id="IPR013595">
    <property type="entry name" value="Pept_S33_TAP-like_C"/>
</dbReference>
<feature type="transmembrane region" description="Helical" evidence="1">
    <location>
        <begin position="21"/>
        <end position="44"/>
    </location>
</feature>
<feature type="transmembrane region" description="Helical" evidence="1">
    <location>
        <begin position="209"/>
        <end position="229"/>
    </location>
</feature>
<dbReference type="HOGENOM" id="CLU_356693_0_0_0"/>
<dbReference type="eggNOG" id="COG1266">
    <property type="taxonomic scope" value="Bacteria"/>
</dbReference>
<feature type="transmembrane region" description="Helical" evidence="1">
    <location>
        <begin position="241"/>
        <end position="262"/>
    </location>
</feature>
<feature type="domain" description="Peptidase S33 tripeptidyl aminopeptidase-like C-terminal" evidence="4">
    <location>
        <begin position="681"/>
        <end position="768"/>
    </location>
</feature>
<dbReference type="SUPFAM" id="SSF53474">
    <property type="entry name" value="alpha/beta-Hydrolases"/>
    <property type="match status" value="1"/>
</dbReference>
<dbReference type="InterPro" id="IPR003675">
    <property type="entry name" value="Rce1/LyrA-like_dom"/>
</dbReference>
<dbReference type="InterPro" id="IPR050266">
    <property type="entry name" value="AB_hydrolase_sf"/>
</dbReference>
<feature type="transmembrane region" description="Helical" evidence="1">
    <location>
        <begin position="268"/>
        <end position="285"/>
    </location>
</feature>
<dbReference type="GO" id="GO:0080120">
    <property type="term" value="P:CAAX-box protein maturation"/>
    <property type="evidence" value="ECO:0007669"/>
    <property type="project" value="UniProtKB-ARBA"/>
</dbReference>
<dbReference type="Proteomes" id="UP000008922">
    <property type="component" value="Chromosome"/>
</dbReference>
<feature type="transmembrane region" description="Helical" evidence="1">
    <location>
        <begin position="104"/>
        <end position="128"/>
    </location>
</feature>
<feature type="domain" description="CAAX prenyl protease 2/Lysostaphin resistance protein A-like" evidence="3">
    <location>
        <begin position="144"/>
        <end position="241"/>
    </location>
</feature>
<dbReference type="InterPro" id="IPR029058">
    <property type="entry name" value="AB_hydrolase_fold"/>
</dbReference>
<dbReference type="GO" id="GO:0004175">
    <property type="term" value="F:endopeptidase activity"/>
    <property type="evidence" value="ECO:0007669"/>
    <property type="project" value="UniProtKB-ARBA"/>
</dbReference>
<accession>E8MZQ1</accession>
<feature type="transmembrane region" description="Helical" evidence="1">
    <location>
        <begin position="179"/>
        <end position="197"/>
    </location>
</feature>